<dbReference type="SUPFAM" id="SSF54160">
    <property type="entry name" value="Chromo domain-like"/>
    <property type="match status" value="1"/>
</dbReference>
<organism evidence="1 2">
    <name type="scientific">Pythium insidiosum</name>
    <name type="common">Pythiosis disease agent</name>
    <dbReference type="NCBI Taxonomy" id="114742"/>
    <lineage>
        <taxon>Eukaryota</taxon>
        <taxon>Sar</taxon>
        <taxon>Stramenopiles</taxon>
        <taxon>Oomycota</taxon>
        <taxon>Peronosporomycetes</taxon>
        <taxon>Pythiales</taxon>
        <taxon>Pythiaceae</taxon>
        <taxon>Pythium</taxon>
    </lineage>
</organism>
<accession>A0AAD5Q8G6</accession>
<name>A0AAD5Q8G6_PYTIN</name>
<comment type="caution">
    <text evidence="1">The sequence shown here is derived from an EMBL/GenBank/DDBJ whole genome shotgun (WGS) entry which is preliminary data.</text>
</comment>
<keyword evidence="2" id="KW-1185">Reference proteome</keyword>
<dbReference type="AlphaFoldDB" id="A0AAD5Q8G6"/>
<dbReference type="InterPro" id="IPR016197">
    <property type="entry name" value="Chromo-like_dom_sf"/>
</dbReference>
<proteinExistence type="predicted"/>
<gene>
    <name evidence="1" type="ORF">P43SY_003209</name>
</gene>
<dbReference type="EMBL" id="JAKCXM010000065">
    <property type="protein sequence ID" value="KAJ0404296.1"/>
    <property type="molecule type" value="Genomic_DNA"/>
</dbReference>
<evidence type="ECO:0000313" key="2">
    <source>
        <dbReference type="Proteomes" id="UP001209570"/>
    </source>
</evidence>
<evidence type="ECO:0000313" key="1">
    <source>
        <dbReference type="EMBL" id="KAJ0404296.1"/>
    </source>
</evidence>
<protein>
    <submittedName>
        <fullName evidence="1">Uncharacterized protein</fullName>
    </submittedName>
</protein>
<reference evidence="1" key="1">
    <citation type="submission" date="2021-12" db="EMBL/GenBank/DDBJ databases">
        <title>Prjna785345.</title>
        <authorList>
            <person name="Rujirawat T."/>
            <person name="Krajaejun T."/>
        </authorList>
    </citation>
    <scope>NUCLEOTIDE SEQUENCE</scope>
    <source>
        <strain evidence="1">Pi057C3</strain>
    </source>
</reference>
<sequence>MEFVRKNLRAAQQRQAKYYNRGRQDVRFERGELDYVDSRVLSSELGQPDYDPHRDYVRNKMPPKWYEPFPVKQRLKESLDVQEIFRGRQITKSAPRLYVDDQLVYAIKDLLAPQGQEDRLQPLSTHIISDKFASSKIKAMGGTWTIEQVASVLDECLWRSWFFGPGAEPEHYFNPFVALDDARKNVLYAYIRGWLVQQEQEEENEFEVEGEINTARTWNVRKVLDSFRQENKTYFLVDWEPTLEPRANIPSTVIAALYRERRALVRRTYIDDEATEE</sequence>
<dbReference type="Proteomes" id="UP001209570">
    <property type="component" value="Unassembled WGS sequence"/>
</dbReference>